<accession>J6EG95</accession>
<dbReference type="Pfam" id="PF01571">
    <property type="entry name" value="GCV_T"/>
    <property type="match status" value="1"/>
</dbReference>
<dbReference type="PANTHER" id="PTHR43757:SF2">
    <property type="entry name" value="AMINOMETHYLTRANSFERASE, MITOCHONDRIAL"/>
    <property type="match status" value="1"/>
</dbReference>
<dbReference type="PIRSF" id="PIRSF006487">
    <property type="entry name" value="GcvT"/>
    <property type="match status" value="1"/>
</dbReference>
<dbReference type="InterPro" id="IPR006223">
    <property type="entry name" value="GcvT"/>
</dbReference>
<dbReference type="Gene3D" id="4.10.1250.10">
    <property type="entry name" value="Aminomethyltransferase fragment"/>
    <property type="match status" value="1"/>
</dbReference>
<proteinExistence type="inferred from homology"/>
<evidence type="ECO:0000259" key="9">
    <source>
        <dbReference type="Pfam" id="PF01571"/>
    </source>
</evidence>
<feature type="binding site" evidence="7">
    <location>
        <position position="225"/>
    </location>
    <ligand>
        <name>substrate</name>
    </ligand>
</feature>
<dbReference type="Proteomes" id="UP000002753">
    <property type="component" value="Unassembled WGS sequence"/>
</dbReference>
<dbReference type="PANTHER" id="PTHR43757">
    <property type="entry name" value="AMINOMETHYLTRANSFERASE"/>
    <property type="match status" value="1"/>
</dbReference>
<comment type="subcellular location">
    <subcellularLocation>
        <location evidence="8">Mitochondrion</location>
    </subcellularLocation>
</comment>
<evidence type="ECO:0000259" key="10">
    <source>
        <dbReference type="Pfam" id="PF08669"/>
    </source>
</evidence>
<dbReference type="STRING" id="226230.J6EG95"/>
<keyword evidence="4 8" id="KW-0808">Transferase</keyword>
<gene>
    <name evidence="11" type="primary">YDR019C</name>
    <name evidence="11" type="ORF">SKUD_206115</name>
</gene>
<dbReference type="SUPFAM" id="SSF101790">
    <property type="entry name" value="Aminomethyltransferase beta-barrel domain"/>
    <property type="match status" value="1"/>
</dbReference>
<reference evidence="12" key="2">
    <citation type="journal article" date="2011" name="G3 (Bethesda)">
        <title>The awesome power of yeast evolutionary genetics: New genome sequences and strain resources for the Saccharomyces sensu stricto genus.</title>
        <authorList>
            <person name="Scannell D.R."/>
            <person name="Zill O.A."/>
            <person name="Rokas A."/>
            <person name="Payen C."/>
            <person name="Dunham M.J."/>
            <person name="Eisen M.B."/>
            <person name="Rine J."/>
            <person name="Johnston M."/>
            <person name="Hittinger C.T."/>
        </authorList>
    </citation>
    <scope>GENOME REANNOTATION</scope>
    <source>
        <strain evidence="12">ATCC MYA-4449 / AS 2.2408 / CBS 8840 / NBRC 1802 / NCYC 2889</strain>
    </source>
</reference>
<name>J6EG95_SACK1</name>
<evidence type="ECO:0000313" key="12">
    <source>
        <dbReference type="Proteomes" id="UP000002753"/>
    </source>
</evidence>
<dbReference type="NCBIfam" id="TIGR00528">
    <property type="entry name" value="gcvT"/>
    <property type="match status" value="1"/>
</dbReference>
<dbReference type="InterPro" id="IPR029043">
    <property type="entry name" value="GcvT/YgfZ_C"/>
</dbReference>
<comment type="catalytic activity">
    <reaction evidence="6 8">
        <text>N(6)-[(R)-S(8)-aminomethyldihydrolipoyl]-L-lysyl-[protein] + (6S)-5,6,7,8-tetrahydrofolate = N(6)-[(R)-dihydrolipoyl]-L-lysyl-[protein] + (6R)-5,10-methylene-5,6,7,8-tetrahydrofolate + NH4(+)</text>
        <dbReference type="Rhea" id="RHEA:16945"/>
        <dbReference type="Rhea" id="RHEA-COMP:10475"/>
        <dbReference type="Rhea" id="RHEA-COMP:10492"/>
        <dbReference type="ChEBI" id="CHEBI:15636"/>
        <dbReference type="ChEBI" id="CHEBI:28938"/>
        <dbReference type="ChEBI" id="CHEBI:57453"/>
        <dbReference type="ChEBI" id="CHEBI:83100"/>
        <dbReference type="ChEBI" id="CHEBI:83143"/>
        <dbReference type="EC" id="2.1.2.10"/>
    </reaction>
</comment>
<dbReference type="AlphaFoldDB" id="J6EG95"/>
<evidence type="ECO:0000256" key="8">
    <source>
        <dbReference type="RuleBase" id="RU003981"/>
    </source>
</evidence>
<evidence type="ECO:0000256" key="7">
    <source>
        <dbReference type="PIRSR" id="PIRSR006487-1"/>
    </source>
</evidence>
<dbReference type="SUPFAM" id="SSF103025">
    <property type="entry name" value="Folate-binding domain"/>
    <property type="match status" value="1"/>
</dbReference>
<evidence type="ECO:0000256" key="6">
    <source>
        <dbReference type="ARBA" id="ARBA00047665"/>
    </source>
</evidence>
<evidence type="ECO:0000256" key="3">
    <source>
        <dbReference type="ARBA" id="ARBA00022576"/>
    </source>
</evidence>
<evidence type="ECO:0000256" key="5">
    <source>
        <dbReference type="ARBA" id="ARBA00031395"/>
    </source>
</evidence>
<dbReference type="Gene3D" id="3.30.1360.120">
    <property type="entry name" value="Probable tRNA modification gtpase trme, domain 1"/>
    <property type="match status" value="1"/>
</dbReference>
<reference evidence="11 12" key="1">
    <citation type="journal article" date="2003" name="Science">
        <title>Finding functional features in Saccharomyces genomes by phylogenetic footprinting.</title>
        <authorList>
            <person name="Cliften P.F."/>
            <person name="Sudarsanam P."/>
            <person name="Desikan A."/>
            <person name="Fulton L."/>
            <person name="Fulton B."/>
            <person name="Majors J."/>
            <person name="Waterston R."/>
            <person name="Cohen B.A."/>
            <person name="Johnston M."/>
        </authorList>
    </citation>
    <scope>NUCLEOTIDE SEQUENCE [LARGE SCALE GENOMIC DNA]</scope>
    <source>
        <strain evidence="12">ATCC MYA-4449 / AS 2.2408 / CBS 8840 / NBRC 1802 / NCYC 2889</strain>
    </source>
</reference>
<dbReference type="EC" id="2.1.2.10" evidence="2 8"/>
<comment type="caution">
    <text evidence="11">The sequence shown here is derived from an EMBL/GenBank/DDBJ whole genome shotgun (WGS) entry which is preliminary data.</text>
</comment>
<dbReference type="NCBIfam" id="NF001567">
    <property type="entry name" value="PRK00389.1"/>
    <property type="match status" value="1"/>
</dbReference>
<comment type="similarity">
    <text evidence="1 8">Belongs to the GcvT family.</text>
</comment>
<dbReference type="HOGENOM" id="CLU_007884_10_0_1"/>
<dbReference type="FunFam" id="3.30.70.1400:FF:000001">
    <property type="entry name" value="Aminomethyltransferase"/>
    <property type="match status" value="1"/>
</dbReference>
<evidence type="ECO:0000313" key="11">
    <source>
        <dbReference type="EMBL" id="EJT43069.1"/>
    </source>
</evidence>
<protein>
    <recommendedName>
        <fullName evidence="2 8">Aminomethyltransferase</fullName>
        <ecNumber evidence="2 8">2.1.2.10</ecNumber>
    </recommendedName>
    <alternativeName>
        <fullName evidence="5 8">Glycine cleavage system T protein</fullName>
    </alternativeName>
</protein>
<dbReference type="InterPro" id="IPR006222">
    <property type="entry name" value="GCVT_N"/>
</dbReference>
<feature type="domain" description="GCVT N-terminal" evidence="9">
    <location>
        <begin position="25"/>
        <end position="287"/>
    </location>
</feature>
<dbReference type="InterPro" id="IPR027266">
    <property type="entry name" value="TrmE/GcvT-like"/>
</dbReference>
<dbReference type="Gene3D" id="2.40.30.110">
    <property type="entry name" value="Aminomethyltransferase beta-barrel domains"/>
    <property type="match status" value="1"/>
</dbReference>
<evidence type="ECO:0000256" key="4">
    <source>
        <dbReference type="ARBA" id="ARBA00022679"/>
    </source>
</evidence>
<evidence type="ECO:0000256" key="1">
    <source>
        <dbReference type="ARBA" id="ARBA00008609"/>
    </source>
</evidence>
<dbReference type="InterPro" id="IPR028896">
    <property type="entry name" value="GcvT/YgfZ/DmdA"/>
</dbReference>
<dbReference type="GO" id="GO:0005960">
    <property type="term" value="C:glycine cleavage complex"/>
    <property type="evidence" value="ECO:0007669"/>
    <property type="project" value="InterPro"/>
</dbReference>
<keyword evidence="8" id="KW-0496">Mitochondrion</keyword>
<keyword evidence="12" id="KW-1185">Reference proteome</keyword>
<keyword evidence="3 8" id="KW-0032">Aminotransferase</keyword>
<sequence>MHTRMSMIKNIVFKRFNSNLKKTALHDLHVSLGGTMVPYAGYSMPVLYKGQTHIESHNWTRTNAGLFDVSHMLQSKLSGPHAVKFLNRVTPTDFDTLPTESGTLSVLLNREGGVVDDTIITKENQNNKFHIVTNAGCAERDIEFLRGELQNYPALDCRWKIIEGKSLLALQGPKAKDVLEPLLEKAAQGRDLKELFFGQRREFALKDGTLIQIARGGYTGEDGFEISVPNEKAIEFAEKLLANPVAKPIGLAARDSLRLEAGMCLYGHELDEYITPVEAGLNWVISKSRRNLVNEKDRFNGYAKIMNQLNNKAYNRIRVAFKYLKNGPAARNGVKIFLPDAQTEVGLVTSGSASPSLNNINIGQAYVEKGHHKSGTELLVQVRNKFYPIELAKMPLVPTHYYKH</sequence>
<dbReference type="Gene3D" id="3.30.70.1400">
    <property type="entry name" value="Aminomethyltransferase beta-barrel domains"/>
    <property type="match status" value="1"/>
</dbReference>
<dbReference type="InterPro" id="IPR013977">
    <property type="entry name" value="GcvT_C"/>
</dbReference>
<dbReference type="GO" id="GO:0006546">
    <property type="term" value="P:glycine catabolic process"/>
    <property type="evidence" value="ECO:0007669"/>
    <property type="project" value="InterPro"/>
</dbReference>
<comment type="function">
    <text evidence="8">The glycine cleavage system catalyzes the degradation of glycine.</text>
</comment>
<dbReference type="EMBL" id="AACI03001012">
    <property type="protein sequence ID" value="EJT43069.1"/>
    <property type="molecule type" value="Genomic_DNA"/>
</dbReference>
<keyword evidence="8" id="KW-0809">Transit peptide</keyword>
<comment type="subunit">
    <text evidence="8">The glycine cleavage system is composed of four proteins: P, T, L and H.</text>
</comment>
<feature type="domain" description="Aminomethyltransferase C-terminal" evidence="10">
    <location>
        <begin position="318"/>
        <end position="397"/>
    </location>
</feature>
<dbReference type="Pfam" id="PF08669">
    <property type="entry name" value="GCV_T_C"/>
    <property type="match status" value="1"/>
</dbReference>
<dbReference type="GO" id="GO:0004047">
    <property type="term" value="F:aminomethyltransferase activity"/>
    <property type="evidence" value="ECO:0007669"/>
    <property type="project" value="UniProtKB-EC"/>
</dbReference>
<organism evidence="11 12">
    <name type="scientific">Saccharomyces kudriavzevii (strain ATCC MYA-4449 / AS 2.2408 / CBS 8840 / NBRC 1802 / NCYC 2889)</name>
    <name type="common">Yeast</name>
    <dbReference type="NCBI Taxonomy" id="226230"/>
    <lineage>
        <taxon>Eukaryota</taxon>
        <taxon>Fungi</taxon>
        <taxon>Dikarya</taxon>
        <taxon>Ascomycota</taxon>
        <taxon>Saccharomycotina</taxon>
        <taxon>Saccharomycetes</taxon>
        <taxon>Saccharomycetales</taxon>
        <taxon>Saccharomycetaceae</taxon>
        <taxon>Saccharomyces</taxon>
    </lineage>
</organism>
<dbReference type="GO" id="GO:0008483">
    <property type="term" value="F:transaminase activity"/>
    <property type="evidence" value="ECO:0007669"/>
    <property type="project" value="UniProtKB-KW"/>
</dbReference>
<dbReference type="GO" id="GO:0005739">
    <property type="term" value="C:mitochondrion"/>
    <property type="evidence" value="ECO:0007669"/>
    <property type="project" value="UniProtKB-SubCell"/>
</dbReference>
<evidence type="ECO:0000256" key="2">
    <source>
        <dbReference type="ARBA" id="ARBA00012616"/>
    </source>
</evidence>